<dbReference type="PANTHER" id="PTHR30160:SF1">
    <property type="entry name" value="LIPOPOLYSACCHARIDE 1,2-N-ACETYLGLUCOSAMINETRANSFERASE-RELATED"/>
    <property type="match status" value="1"/>
</dbReference>
<name>A0A519BKI1_9DELT</name>
<keyword evidence="2" id="KW-0808">Transferase</keyword>
<accession>A0A519BKI1</accession>
<proteinExistence type="predicted"/>
<dbReference type="PANTHER" id="PTHR30160">
    <property type="entry name" value="TETRAACYLDISACCHARIDE 4'-KINASE-RELATED"/>
    <property type="match status" value="1"/>
</dbReference>
<keyword evidence="3" id="KW-0812">Transmembrane</keyword>
<organism evidence="4 5">
    <name type="scientific">Candidatus Acididesulfobacter diazotrophicus</name>
    <dbReference type="NCBI Taxonomy" id="2597226"/>
    <lineage>
        <taxon>Bacteria</taxon>
        <taxon>Deltaproteobacteria</taxon>
        <taxon>Candidatus Acidulodesulfobacterales</taxon>
        <taxon>Candidatus Acididesulfobacter</taxon>
    </lineage>
</organism>
<evidence type="ECO:0000256" key="2">
    <source>
        <dbReference type="ARBA" id="ARBA00022679"/>
    </source>
</evidence>
<feature type="transmembrane region" description="Helical" evidence="3">
    <location>
        <begin position="42"/>
        <end position="60"/>
    </location>
</feature>
<dbReference type="Gene3D" id="3.40.50.2000">
    <property type="entry name" value="Glycogen Phosphorylase B"/>
    <property type="match status" value="1"/>
</dbReference>
<dbReference type="Proteomes" id="UP000319296">
    <property type="component" value="Unassembled WGS sequence"/>
</dbReference>
<keyword evidence="3" id="KW-1133">Transmembrane helix</keyword>
<sequence length="436" mass="49045">MELEKIKSIRKTEIEKLAASPLKRKIKKIVYLLKYGMPFGRFIKYTFFYLFIIPIAKIKTNLKSKAIKKKYFGNGTNDTCYIAVNIGNAGIGDAIMAIRFLRDFAGFVSKDTNGHLVFDVFYRSPDSIKFITAALPNVRRVLNLPDYTLMRKFYDIDLKLNTFFIKEEINDNELSRKKISDKFPSILKIIENIKTNRSNLEKYIKTRPFSEGILSDAVTAMGLSRAIYLNNTGGIATPADTLKINIDIYSLPTITAKFNLQGVKFITVHDGWDENTKTKTGSSTKSYPPQKWQELVNMLKHELPDYTVVQLGGLGNGSDITGIDLNLRGKTTLKEAASLLAASSLHIDTDSGLVHIAVSLRTPCAVLFGPTNADYCSYSRFPNYITVTPSLCGNCWWSTDDWMENCPRGLSAPECMNSIEPIDIIKSINEMQILDK</sequence>
<protein>
    <recommendedName>
        <fullName evidence="6">Glycosyltransferase family 9 protein</fullName>
    </recommendedName>
</protein>
<keyword evidence="3" id="KW-0472">Membrane</keyword>
<evidence type="ECO:0000256" key="1">
    <source>
        <dbReference type="ARBA" id="ARBA00022676"/>
    </source>
</evidence>
<dbReference type="EMBL" id="SGBB01000023">
    <property type="protein sequence ID" value="RZD17773.1"/>
    <property type="molecule type" value="Genomic_DNA"/>
</dbReference>
<keyword evidence="1" id="KW-0328">Glycosyltransferase</keyword>
<dbReference type="GO" id="GO:0009244">
    <property type="term" value="P:lipopolysaccharide core region biosynthetic process"/>
    <property type="evidence" value="ECO:0007669"/>
    <property type="project" value="TreeGrafter"/>
</dbReference>
<dbReference type="InterPro" id="IPR051199">
    <property type="entry name" value="LPS_LOS_Heptosyltrfase"/>
</dbReference>
<dbReference type="SUPFAM" id="SSF53756">
    <property type="entry name" value="UDP-Glycosyltransferase/glycogen phosphorylase"/>
    <property type="match status" value="1"/>
</dbReference>
<dbReference type="InterPro" id="IPR002201">
    <property type="entry name" value="Glyco_trans_9"/>
</dbReference>
<evidence type="ECO:0000256" key="3">
    <source>
        <dbReference type="SAM" id="Phobius"/>
    </source>
</evidence>
<comment type="caution">
    <text evidence="4">The sequence shown here is derived from an EMBL/GenBank/DDBJ whole genome shotgun (WGS) entry which is preliminary data.</text>
</comment>
<evidence type="ECO:0000313" key="5">
    <source>
        <dbReference type="Proteomes" id="UP000319296"/>
    </source>
</evidence>
<dbReference type="GO" id="GO:0005829">
    <property type="term" value="C:cytosol"/>
    <property type="evidence" value="ECO:0007669"/>
    <property type="project" value="TreeGrafter"/>
</dbReference>
<dbReference type="Pfam" id="PF01075">
    <property type="entry name" value="Glyco_transf_9"/>
    <property type="match status" value="1"/>
</dbReference>
<dbReference type="GO" id="GO:0008713">
    <property type="term" value="F:ADP-heptose-lipopolysaccharide heptosyltransferase activity"/>
    <property type="evidence" value="ECO:0007669"/>
    <property type="project" value="TreeGrafter"/>
</dbReference>
<reference evidence="4 5" key="1">
    <citation type="journal article" date="2019" name="ISME J.">
        <title>Insights into ecological role of a new deltaproteobacterial order Candidatus Acidulodesulfobacterales by metagenomics and metatranscriptomics.</title>
        <authorList>
            <person name="Tan S."/>
            <person name="Liu J."/>
            <person name="Fang Y."/>
            <person name="Hedlund B.P."/>
            <person name="Lian Z.H."/>
            <person name="Huang L.Y."/>
            <person name="Li J.T."/>
            <person name="Huang L.N."/>
            <person name="Li W.J."/>
            <person name="Jiang H.C."/>
            <person name="Dong H.L."/>
            <person name="Shu W.S."/>
        </authorList>
    </citation>
    <scope>NUCLEOTIDE SEQUENCE [LARGE SCALE GENOMIC DNA]</scope>
    <source>
        <strain evidence="4">AP1</strain>
    </source>
</reference>
<gene>
    <name evidence="4" type="ORF">EVG15_09570</name>
</gene>
<evidence type="ECO:0008006" key="6">
    <source>
        <dbReference type="Google" id="ProtNLM"/>
    </source>
</evidence>
<evidence type="ECO:0000313" key="4">
    <source>
        <dbReference type="EMBL" id="RZD17773.1"/>
    </source>
</evidence>
<dbReference type="AlphaFoldDB" id="A0A519BKI1"/>